<gene>
    <name evidence="13" type="ORF">PUW23_09150</name>
    <name evidence="14" type="ORF">PUW25_08845</name>
</gene>
<dbReference type="EMBL" id="CP118101">
    <property type="protein sequence ID" value="WDH84353.1"/>
    <property type="molecule type" value="Genomic_DNA"/>
</dbReference>
<dbReference type="GO" id="GO:0016757">
    <property type="term" value="F:glycosyltransferase activity"/>
    <property type="evidence" value="ECO:0007669"/>
    <property type="project" value="UniProtKB-KW"/>
</dbReference>
<evidence type="ECO:0000256" key="3">
    <source>
        <dbReference type="ARBA" id="ARBA00022676"/>
    </source>
</evidence>
<dbReference type="EMBL" id="CP118108">
    <property type="protein sequence ID" value="WDI04037.1"/>
    <property type="molecule type" value="Genomic_DNA"/>
</dbReference>
<keyword evidence="11" id="KW-0472">Membrane</keyword>
<evidence type="ECO:0000256" key="4">
    <source>
        <dbReference type="ARBA" id="ARBA00022679"/>
    </source>
</evidence>
<evidence type="ECO:0000256" key="9">
    <source>
        <dbReference type="PROSITE-ProRule" id="PRU01373"/>
    </source>
</evidence>
<dbReference type="GO" id="GO:0008360">
    <property type="term" value="P:regulation of cell shape"/>
    <property type="evidence" value="ECO:0007669"/>
    <property type="project" value="UniProtKB-UniRule"/>
</dbReference>
<dbReference type="GO" id="GO:0071972">
    <property type="term" value="F:peptidoglycan L,D-transpeptidase activity"/>
    <property type="evidence" value="ECO:0007669"/>
    <property type="project" value="TreeGrafter"/>
</dbReference>
<dbReference type="Gene3D" id="2.40.440.10">
    <property type="entry name" value="L,D-transpeptidase catalytic domain-like"/>
    <property type="match status" value="1"/>
</dbReference>
<dbReference type="InterPro" id="IPR005490">
    <property type="entry name" value="LD_TPept_cat_dom"/>
</dbReference>
<dbReference type="CDD" id="cd16913">
    <property type="entry name" value="YkuD_like"/>
    <property type="match status" value="1"/>
</dbReference>
<comment type="similarity">
    <text evidence="2">Belongs to the YkuD family.</text>
</comment>
<keyword evidence="4" id="KW-0808">Transferase</keyword>
<sequence>MRMPHDLKSYVQKHPDNQMAWYLLGKDYERSGQTAKANYCFERSGGIYEAFEHSKAPAQVWMEYQHKLMQLEQQRKKQQIKRKTAAILLWLLLLGLVPSAMAPDAMNIDVVTELAGESLPEQGLEIIDYSEEQSAAHESEAYEAGLEPPRFTGIPQINGEVTDEAAGKLMNQLRRTDASIITLGLEQENEFVIWGASTARPPVYQFHSNGEGTVTSQSLLPEWCKCTPEDLKNLSASAISWGQKEEQAIALRSAITAYKQLNGVYPARIEQLMKPFPNNHIGGVSSSMRELYPEMLDYMQSVTADYRDSEPDPIMGEQSSEDGPSLPSFEDTYGGEPYMKESLSIIVNKETHRLTLLSGNIVLRNYEVGLGGEKTPEGDFVISDKVVNPNGRADGEFGTRGMQLSDTDYAIHGTNEPGSIGLDESLGCIRMHQEDVEELFAFVPPGTRVTIKDSADTPTQIIAPEQAGDRFQPELVPGQTNPDKVYHWLN</sequence>
<feature type="domain" description="L,D-TPase catalytic" evidence="12">
    <location>
        <begin position="343"/>
        <end position="452"/>
    </location>
</feature>
<reference evidence="13 16" key="1">
    <citation type="submission" date="2023-02" db="EMBL/GenBank/DDBJ databases">
        <title>Pathogen: clinical or host-associated sample.</title>
        <authorList>
            <person name="Hergert J."/>
            <person name="Casey R."/>
            <person name="Wagner J."/>
            <person name="Young E.L."/>
            <person name="Oakeson K.F."/>
        </authorList>
    </citation>
    <scope>NUCLEOTIDE SEQUENCE</scope>
    <source>
        <strain evidence="14 16">2022CK-00829</strain>
        <strain evidence="13">2022CK-00830</strain>
    </source>
</reference>
<protein>
    <submittedName>
        <fullName evidence="13">L,D-transpeptidase</fullName>
    </submittedName>
</protein>
<evidence type="ECO:0000256" key="7">
    <source>
        <dbReference type="ARBA" id="ARBA00022984"/>
    </source>
</evidence>
<evidence type="ECO:0000259" key="12">
    <source>
        <dbReference type="PROSITE" id="PS52029"/>
    </source>
</evidence>
<dbReference type="RefSeq" id="WP_274336926.1">
    <property type="nucleotide sequence ID" value="NZ_CP118101.1"/>
</dbReference>
<feature type="transmembrane region" description="Helical" evidence="11">
    <location>
        <begin position="84"/>
        <end position="102"/>
    </location>
</feature>
<dbReference type="GO" id="GO:0005576">
    <property type="term" value="C:extracellular region"/>
    <property type="evidence" value="ECO:0007669"/>
    <property type="project" value="TreeGrafter"/>
</dbReference>
<evidence type="ECO:0000313" key="16">
    <source>
        <dbReference type="Proteomes" id="UP001221519"/>
    </source>
</evidence>
<keyword evidence="11" id="KW-0812">Transmembrane</keyword>
<keyword evidence="5" id="KW-0378">Hydrolase</keyword>
<dbReference type="Pfam" id="PF03734">
    <property type="entry name" value="YkuD"/>
    <property type="match status" value="1"/>
</dbReference>
<evidence type="ECO:0000256" key="5">
    <source>
        <dbReference type="ARBA" id="ARBA00022801"/>
    </source>
</evidence>
<dbReference type="PANTHER" id="PTHR30582:SF24">
    <property type="entry name" value="L,D-TRANSPEPTIDASE ERFK_SRFK-RELATED"/>
    <property type="match status" value="1"/>
</dbReference>
<evidence type="ECO:0000313" key="14">
    <source>
        <dbReference type="EMBL" id="WDI04037.1"/>
    </source>
</evidence>
<dbReference type="PROSITE" id="PS52029">
    <property type="entry name" value="LD_TPASE"/>
    <property type="match status" value="1"/>
</dbReference>
<evidence type="ECO:0000313" key="15">
    <source>
        <dbReference type="Proteomes" id="UP001220962"/>
    </source>
</evidence>
<feature type="active site" description="Proton donor/acceptor" evidence="9">
    <location>
        <position position="412"/>
    </location>
</feature>
<feature type="region of interest" description="Disordered" evidence="10">
    <location>
        <begin position="308"/>
        <end position="327"/>
    </location>
</feature>
<evidence type="ECO:0000256" key="8">
    <source>
        <dbReference type="ARBA" id="ARBA00023316"/>
    </source>
</evidence>
<name>A0AAX3N564_9BACL</name>
<dbReference type="GO" id="GO:0071555">
    <property type="term" value="P:cell wall organization"/>
    <property type="evidence" value="ECO:0007669"/>
    <property type="project" value="UniProtKB-UniRule"/>
</dbReference>
<evidence type="ECO:0000256" key="10">
    <source>
        <dbReference type="SAM" id="MobiDB-lite"/>
    </source>
</evidence>
<keyword evidence="8 9" id="KW-0961">Cell wall biogenesis/degradation</keyword>
<keyword evidence="6 9" id="KW-0133">Cell shape</keyword>
<organism evidence="13 15">
    <name type="scientific">Paenibacillus urinalis</name>
    <dbReference type="NCBI Taxonomy" id="521520"/>
    <lineage>
        <taxon>Bacteria</taxon>
        <taxon>Bacillati</taxon>
        <taxon>Bacillota</taxon>
        <taxon>Bacilli</taxon>
        <taxon>Bacillales</taxon>
        <taxon>Paenibacillaceae</taxon>
        <taxon>Paenibacillus</taxon>
    </lineage>
</organism>
<comment type="pathway">
    <text evidence="1 9">Cell wall biogenesis; peptidoglycan biosynthesis.</text>
</comment>
<evidence type="ECO:0000256" key="11">
    <source>
        <dbReference type="SAM" id="Phobius"/>
    </source>
</evidence>
<evidence type="ECO:0000256" key="6">
    <source>
        <dbReference type="ARBA" id="ARBA00022960"/>
    </source>
</evidence>
<keyword evidence="16" id="KW-1185">Reference proteome</keyword>
<keyword evidence="7 9" id="KW-0573">Peptidoglycan synthesis</keyword>
<evidence type="ECO:0000313" key="13">
    <source>
        <dbReference type="EMBL" id="WDH84353.1"/>
    </source>
</evidence>
<dbReference type="AlphaFoldDB" id="A0AAX3N564"/>
<dbReference type="InterPro" id="IPR038063">
    <property type="entry name" value="Transpep_catalytic_dom"/>
</dbReference>
<dbReference type="PANTHER" id="PTHR30582">
    <property type="entry name" value="L,D-TRANSPEPTIDASE"/>
    <property type="match status" value="1"/>
</dbReference>
<keyword evidence="3" id="KW-0328">Glycosyltransferase</keyword>
<feature type="active site" description="Nucleophile" evidence="9">
    <location>
        <position position="428"/>
    </location>
</feature>
<evidence type="ECO:0000256" key="2">
    <source>
        <dbReference type="ARBA" id="ARBA00005992"/>
    </source>
</evidence>
<dbReference type="Proteomes" id="UP001220962">
    <property type="component" value="Chromosome"/>
</dbReference>
<dbReference type="Proteomes" id="UP001221519">
    <property type="component" value="Chromosome"/>
</dbReference>
<proteinExistence type="inferred from homology"/>
<dbReference type="InterPro" id="IPR050979">
    <property type="entry name" value="LD-transpeptidase"/>
</dbReference>
<dbReference type="GO" id="GO:0018104">
    <property type="term" value="P:peptidoglycan-protein cross-linking"/>
    <property type="evidence" value="ECO:0007669"/>
    <property type="project" value="TreeGrafter"/>
</dbReference>
<keyword evidence="11" id="KW-1133">Transmembrane helix</keyword>
<accession>A0AAX3N564</accession>
<evidence type="ECO:0000256" key="1">
    <source>
        <dbReference type="ARBA" id="ARBA00004752"/>
    </source>
</evidence>
<dbReference type="SUPFAM" id="SSF141523">
    <property type="entry name" value="L,D-transpeptidase catalytic domain-like"/>
    <property type="match status" value="1"/>
</dbReference>